<organism evidence="2 3">
    <name type="scientific">Merluccius polli</name>
    <name type="common">Benguela hake</name>
    <name type="synonym">Merluccius cadenati</name>
    <dbReference type="NCBI Taxonomy" id="89951"/>
    <lineage>
        <taxon>Eukaryota</taxon>
        <taxon>Metazoa</taxon>
        <taxon>Chordata</taxon>
        <taxon>Craniata</taxon>
        <taxon>Vertebrata</taxon>
        <taxon>Euteleostomi</taxon>
        <taxon>Actinopterygii</taxon>
        <taxon>Neopterygii</taxon>
        <taxon>Teleostei</taxon>
        <taxon>Neoteleostei</taxon>
        <taxon>Acanthomorphata</taxon>
        <taxon>Zeiogadaria</taxon>
        <taxon>Gadariae</taxon>
        <taxon>Gadiformes</taxon>
        <taxon>Gadoidei</taxon>
        <taxon>Merlucciidae</taxon>
        <taxon>Merluccius</taxon>
    </lineage>
</organism>
<dbReference type="PANTHER" id="PTHR46920:SF1">
    <property type="entry name" value="PROTEIN MSS51 HOMOLOG, MITOCHONDRIAL-RELATED"/>
    <property type="match status" value="1"/>
</dbReference>
<dbReference type="EMBL" id="JAOPHQ010004362">
    <property type="protein sequence ID" value="KAK0139482.1"/>
    <property type="molecule type" value="Genomic_DNA"/>
</dbReference>
<feature type="region of interest" description="Disordered" evidence="1">
    <location>
        <begin position="1"/>
        <end position="30"/>
    </location>
</feature>
<feature type="compositionally biased region" description="Gly residues" evidence="1">
    <location>
        <begin position="49"/>
        <end position="59"/>
    </location>
</feature>
<feature type="region of interest" description="Disordered" evidence="1">
    <location>
        <begin position="42"/>
        <end position="62"/>
    </location>
</feature>
<accession>A0AA47MFT9</accession>
<evidence type="ECO:0000256" key="1">
    <source>
        <dbReference type="SAM" id="MobiDB-lite"/>
    </source>
</evidence>
<proteinExistence type="predicted"/>
<gene>
    <name evidence="2" type="primary">MSS51_0</name>
    <name evidence="2" type="ORF">N1851_023801</name>
</gene>
<name>A0AA47MFT9_MERPO</name>
<keyword evidence="3" id="KW-1185">Reference proteome</keyword>
<reference evidence="2" key="1">
    <citation type="journal article" date="2023" name="Front. Mar. Sci.">
        <title>A new Merluccius polli reference genome to investigate the effects of global change in West African waters.</title>
        <authorList>
            <person name="Mateo J.L."/>
            <person name="Blanco-Fernandez C."/>
            <person name="Garcia-Vazquez E."/>
            <person name="Machado-Schiaffino G."/>
        </authorList>
    </citation>
    <scope>NUCLEOTIDE SEQUENCE</scope>
    <source>
        <strain evidence="2">C29</strain>
        <tissue evidence="2">Fin</tissue>
    </source>
</reference>
<protein>
    <submittedName>
        <fullName evidence="2">Uncharacterized protein</fullName>
    </submittedName>
</protein>
<feature type="region of interest" description="Disordered" evidence="1">
    <location>
        <begin position="173"/>
        <end position="216"/>
    </location>
</feature>
<dbReference type="InterPro" id="IPR052839">
    <property type="entry name" value="Mito_gene_expr_regulator"/>
</dbReference>
<comment type="caution">
    <text evidence="2">The sequence shown here is derived from an EMBL/GenBank/DDBJ whole genome shotgun (WGS) entry which is preliminary data.</text>
</comment>
<dbReference type="PANTHER" id="PTHR46920">
    <property type="match status" value="1"/>
</dbReference>
<evidence type="ECO:0000313" key="2">
    <source>
        <dbReference type="EMBL" id="KAK0139482.1"/>
    </source>
</evidence>
<dbReference type="AlphaFoldDB" id="A0AA47MFT9"/>
<evidence type="ECO:0000313" key="3">
    <source>
        <dbReference type="Proteomes" id="UP001174136"/>
    </source>
</evidence>
<feature type="compositionally biased region" description="Low complexity" evidence="1">
    <location>
        <begin position="192"/>
        <end position="208"/>
    </location>
</feature>
<dbReference type="Proteomes" id="UP001174136">
    <property type="component" value="Unassembled WGS sequence"/>
</dbReference>
<sequence>MGAACNASAWTPRTKPLTHSPGGGLPQRDMGARLSGLRRAESRLPRTPGCGGGPGGAGGPIVRPPLTAFGPKRRVYLSAYKGLYHQFWEELVETEEAARPDLVVGFHPAALHNTTFNQLLLLCVGSRFPCQPGSSRRLDAHSATLRDYNIPAFFTVFSGAAGVSPDPQQLEMNILASGPNPFSSHKPEQVQSAPTSPGLLPTPTSSATGSAGAPDS</sequence>